<evidence type="ECO:0000313" key="3">
    <source>
        <dbReference type="Proteomes" id="UP001497453"/>
    </source>
</evidence>
<evidence type="ECO:0000313" key="2">
    <source>
        <dbReference type="EMBL" id="CAL1708235.1"/>
    </source>
</evidence>
<name>A0ABP1DK79_9APHY</name>
<proteinExistence type="predicted"/>
<feature type="region of interest" description="Disordered" evidence="1">
    <location>
        <begin position="29"/>
        <end position="68"/>
    </location>
</feature>
<dbReference type="Proteomes" id="UP001497453">
    <property type="component" value="Chromosome 4"/>
</dbReference>
<dbReference type="EMBL" id="OZ037947">
    <property type="protein sequence ID" value="CAL1708235.1"/>
    <property type="molecule type" value="Genomic_DNA"/>
</dbReference>
<accession>A0ABP1DK79</accession>
<feature type="compositionally biased region" description="Polar residues" evidence="1">
    <location>
        <begin position="649"/>
        <end position="660"/>
    </location>
</feature>
<reference evidence="3" key="1">
    <citation type="submission" date="2024-04" db="EMBL/GenBank/DDBJ databases">
        <authorList>
            <person name="Shaw F."/>
            <person name="Minotto A."/>
        </authorList>
    </citation>
    <scope>NUCLEOTIDE SEQUENCE [LARGE SCALE GENOMIC DNA]</scope>
</reference>
<feature type="region of interest" description="Disordered" evidence="1">
    <location>
        <begin position="618"/>
        <end position="696"/>
    </location>
</feature>
<sequence length="778" mass="86669">MSHKIRLHGDLTTTRIIRLLRPLRTKCESLSASPSKPGVSVTYASSSRRPMESSSDVSTSRHAFSLTALPPPERMHSLKYDRELLQLSRKIYDIKDAFHNVIQSALGTSFLLRRQSQPSHADETESRVLGLAAMCSTIVGEHIEAEVKASQETMNTVSAFEDGDISVITELYDAIPAHHRRHAIISHALSVILTTCPHYPTLLSILLELTVAYTLAHESERLLETIFVTVFRSNSAFMVSSISDISQSRYLTSLHEKCCKFTSVNSRVFTRILSGVLADSYGSKRSYPWICPAMSRLMHVVRTQDDPSLMNLCIGIAECVSTQPEKGKEVETNVGPLWTMLAENLQVIFTRLHSRSSTAKENDILEGLQAISEFLEQAFVFGLHRHDSPDSSDVRNTLSSLALYCLTSLYLPSLGIDAEHKFIKMLTEMQLNNDSYLKFISVIYPSNAEDLMLPPSIDELATYPKALRIRSLFAQEAPFWSSVLRHVEALAFNCPGSSPHPHRAFLLSLRAELVARVEEVEHLQFKANLATTTYSGKNSALSGAEVEADWRWEDLVGCWVRKTPIVPKRRKRLRPNGESPAHIRRLQLKRSSLEEWAPSCTQGWDVFNDAGKIQNLKRRRTDSIARQSEKSSSASSSMSTSSHGTLFSTGQSTVVPPSNTSRRKRARSPDTPPSSPAPSIDLEDIPPRSKLTASKPRRISNFSSILADAQMNRVVLHDSDSEDDNLGLLKSPPAPSLAERLVLNDLEEEDVLQGVCTAEQLSSDDLNLFAYPSSPIKY</sequence>
<protein>
    <submittedName>
        <fullName evidence="2">Uncharacterized protein</fullName>
    </submittedName>
</protein>
<keyword evidence="3" id="KW-1185">Reference proteome</keyword>
<feature type="compositionally biased region" description="Low complexity" evidence="1">
    <location>
        <begin position="630"/>
        <end position="648"/>
    </location>
</feature>
<gene>
    <name evidence="2" type="ORF">GFSPODELE1_LOCUS6762</name>
</gene>
<feature type="compositionally biased region" description="Low complexity" evidence="1">
    <location>
        <begin position="45"/>
        <end position="58"/>
    </location>
</feature>
<evidence type="ECO:0000256" key="1">
    <source>
        <dbReference type="SAM" id="MobiDB-lite"/>
    </source>
</evidence>
<organism evidence="2 3">
    <name type="scientific">Somion occarium</name>
    <dbReference type="NCBI Taxonomy" id="3059160"/>
    <lineage>
        <taxon>Eukaryota</taxon>
        <taxon>Fungi</taxon>
        <taxon>Dikarya</taxon>
        <taxon>Basidiomycota</taxon>
        <taxon>Agaricomycotina</taxon>
        <taxon>Agaricomycetes</taxon>
        <taxon>Polyporales</taxon>
        <taxon>Cerrenaceae</taxon>
        <taxon>Somion</taxon>
    </lineage>
</organism>